<feature type="compositionally biased region" description="Polar residues" evidence="2">
    <location>
        <begin position="33"/>
        <end position="73"/>
    </location>
</feature>
<reference evidence="4" key="1">
    <citation type="submission" date="2021-06" db="EMBL/GenBank/DDBJ databases">
        <authorList>
            <person name="Kallberg Y."/>
            <person name="Tangrot J."/>
            <person name="Rosling A."/>
        </authorList>
    </citation>
    <scope>NUCLEOTIDE SEQUENCE</scope>
    <source>
        <strain evidence="4">IA702</strain>
    </source>
</reference>
<dbReference type="EMBL" id="CAJVPJ010001130">
    <property type="protein sequence ID" value="CAG8576982.1"/>
    <property type="molecule type" value="Genomic_DNA"/>
</dbReference>
<feature type="region of interest" description="Disordered" evidence="2">
    <location>
        <begin position="33"/>
        <end position="90"/>
    </location>
</feature>
<evidence type="ECO:0000313" key="4">
    <source>
        <dbReference type="EMBL" id="CAG8576982.1"/>
    </source>
</evidence>
<dbReference type="OrthoDB" id="2396748at2759"/>
<gene>
    <name evidence="4" type="ORF">POCULU_LOCUS6289</name>
</gene>
<organism evidence="4 5">
    <name type="scientific">Paraglomus occultum</name>
    <dbReference type="NCBI Taxonomy" id="144539"/>
    <lineage>
        <taxon>Eukaryota</taxon>
        <taxon>Fungi</taxon>
        <taxon>Fungi incertae sedis</taxon>
        <taxon>Mucoromycota</taxon>
        <taxon>Glomeromycotina</taxon>
        <taxon>Glomeromycetes</taxon>
        <taxon>Paraglomerales</taxon>
        <taxon>Paraglomeraceae</taxon>
        <taxon>Paraglomus</taxon>
    </lineage>
</organism>
<feature type="region of interest" description="Disordered" evidence="2">
    <location>
        <begin position="140"/>
        <end position="174"/>
    </location>
</feature>
<feature type="region of interest" description="Disordered" evidence="2">
    <location>
        <begin position="187"/>
        <end position="242"/>
    </location>
</feature>
<feature type="coiled-coil region" evidence="1">
    <location>
        <begin position="325"/>
        <end position="387"/>
    </location>
</feature>
<evidence type="ECO:0000256" key="2">
    <source>
        <dbReference type="SAM" id="MobiDB-lite"/>
    </source>
</evidence>
<evidence type="ECO:0000259" key="3">
    <source>
        <dbReference type="Pfam" id="PF20994"/>
    </source>
</evidence>
<sequence length="474" mass="53198">MFKRGINVPDKYQERALARRRGAGSHQTLARNFQITVSKDTNSADSHATYENYSSYEDSQPIPTKPNSHINSNNDRDVENGKNNKPLFFRVSDTSSHSSIIEDILRSSNSPVTRSDSKAAGTQKNYQLSYSRRDLTVITPRSRMSSNTSTPAKVSTYTPSLPSKSKNTGHKRVVTINSSEDEYIAPLTESLRKDIGKGRGRGKSSEEKDNRKSQSKVTKPRGRGNGVGTRKGRTTSKSTENKNGRVKIECHKIKRAAGKDEQGNTIQKSSCVALNELDVIADGIRKIIEEYLNDIDNDRLRKDISLYEKEVELRLLEQTDLSDDRVALQSRLRKAKSRKATLRKELLAMQKEREQVHAELSKLRAEYEAEEKARKKLEQVHNFLTELELLRESVAAEQKNALDVESRHEKDGFEAILSSVTSHCSSLSLSLAPSELNQHAEGNLAVLKRFNDLLEACDRVVREGAIMEIGDEVG</sequence>
<feature type="compositionally biased region" description="Basic and acidic residues" evidence="2">
    <location>
        <begin position="190"/>
        <end position="212"/>
    </location>
</feature>
<feature type="compositionally biased region" description="Polar residues" evidence="2">
    <location>
        <begin position="142"/>
        <end position="166"/>
    </location>
</feature>
<protein>
    <submittedName>
        <fullName evidence="4">1563_t:CDS:1</fullName>
    </submittedName>
</protein>
<proteinExistence type="predicted"/>
<feature type="domain" description="Inner kinetochore subunit AME1" evidence="3">
    <location>
        <begin position="269"/>
        <end position="455"/>
    </location>
</feature>
<dbReference type="InterPro" id="IPR048743">
    <property type="entry name" value="AME1"/>
</dbReference>
<dbReference type="Pfam" id="PF20994">
    <property type="entry name" value="CENPU"/>
    <property type="match status" value="1"/>
</dbReference>
<evidence type="ECO:0000313" key="5">
    <source>
        <dbReference type="Proteomes" id="UP000789572"/>
    </source>
</evidence>
<feature type="region of interest" description="Disordered" evidence="2">
    <location>
        <begin position="107"/>
        <end position="128"/>
    </location>
</feature>
<keyword evidence="5" id="KW-1185">Reference proteome</keyword>
<name>A0A9N9BUJ6_9GLOM</name>
<accession>A0A9N9BUJ6</accession>
<evidence type="ECO:0000256" key="1">
    <source>
        <dbReference type="SAM" id="Coils"/>
    </source>
</evidence>
<dbReference type="Proteomes" id="UP000789572">
    <property type="component" value="Unassembled WGS sequence"/>
</dbReference>
<dbReference type="AlphaFoldDB" id="A0A9N9BUJ6"/>
<comment type="caution">
    <text evidence="4">The sequence shown here is derived from an EMBL/GenBank/DDBJ whole genome shotgun (WGS) entry which is preliminary data.</text>
</comment>
<keyword evidence="1" id="KW-0175">Coiled coil</keyword>